<gene>
    <name evidence="2" type="ORF">Cspa_c35750</name>
</gene>
<feature type="transmembrane region" description="Helical" evidence="1">
    <location>
        <begin position="89"/>
        <end position="114"/>
    </location>
</feature>
<protein>
    <submittedName>
        <fullName evidence="2">Uncharacterized protein</fullName>
    </submittedName>
</protein>
<proteinExistence type="predicted"/>
<organism evidence="2 3">
    <name type="scientific">Clostridium saccharoperbutylacetonicum N1-4(HMT)</name>
    <dbReference type="NCBI Taxonomy" id="931276"/>
    <lineage>
        <taxon>Bacteria</taxon>
        <taxon>Bacillati</taxon>
        <taxon>Bacillota</taxon>
        <taxon>Clostridia</taxon>
        <taxon>Eubacteriales</taxon>
        <taxon>Clostridiaceae</taxon>
        <taxon>Clostridium</taxon>
    </lineage>
</organism>
<name>M1MRG4_9CLOT</name>
<feature type="transmembrane region" description="Helical" evidence="1">
    <location>
        <begin position="12"/>
        <end position="32"/>
    </location>
</feature>
<dbReference type="HOGENOM" id="CLU_764419_0_0_9"/>
<accession>M1MRG4</accession>
<keyword evidence="1" id="KW-0812">Transmembrane</keyword>
<keyword evidence="1" id="KW-1133">Transmembrane helix</keyword>
<evidence type="ECO:0000256" key="1">
    <source>
        <dbReference type="SAM" id="Phobius"/>
    </source>
</evidence>
<keyword evidence="1" id="KW-0472">Membrane</keyword>
<reference evidence="2 3" key="1">
    <citation type="submission" date="2013-02" db="EMBL/GenBank/DDBJ databases">
        <title>Genome sequence of Clostridium saccharoperbutylacetonicum N1-4(HMT).</title>
        <authorList>
            <person name="Poehlein A."/>
            <person name="Daniel R."/>
        </authorList>
    </citation>
    <scope>NUCLEOTIDE SEQUENCE [LARGE SCALE GENOMIC DNA]</scope>
    <source>
        <strain evidence="3">N1-4(HMT)</strain>
    </source>
</reference>
<dbReference type="RefSeq" id="WP_015393652.1">
    <property type="nucleotide sequence ID" value="NC_020291.1"/>
</dbReference>
<feature type="transmembrane region" description="Helical" evidence="1">
    <location>
        <begin position="65"/>
        <end position="83"/>
    </location>
</feature>
<dbReference type="PATRIC" id="fig|931276.5.peg.3600"/>
<evidence type="ECO:0000313" key="2">
    <source>
        <dbReference type="EMBL" id="AGF57336.1"/>
    </source>
</evidence>
<sequence length="362" mass="43096">MNENKNTQRMTHYFIYLFVLIMSIDIVTYMLFPVIKNNLAFLLIGLFTIALDVILLLLIRIGINWARWTFIISLIMKCGMLVINTLDNFFIFFNFNTKYIILILYFLIICVLTFSKDINKFFELCSQGRYYVDQCNEYIKTRYNSSISLNHKFSMNSLSDNCILMAVNSAIDNCDFDIIIDNALIYDNYFERHFNDEINAKIKYNIKKYALKSNESYTNKLLNINNGSNYDRLEFNIDSSLNLFDEYKTKLPPYEVFYELNSSKGNFFNFIYSMTPDYNDLEFNVQYIYSILDLLKSFNYRFDIINFYDRSKDTSNDKIHNDSKYIIRELTYPEACDILDNQDLSLIKDKIRHYIMNSSENL</sequence>
<dbReference type="EMBL" id="CP004121">
    <property type="protein sequence ID" value="AGF57336.1"/>
    <property type="molecule type" value="Genomic_DNA"/>
</dbReference>
<dbReference type="AlphaFoldDB" id="M1MRG4"/>
<keyword evidence="3" id="KW-1185">Reference proteome</keyword>
<feature type="transmembrane region" description="Helical" evidence="1">
    <location>
        <begin position="38"/>
        <end position="58"/>
    </location>
</feature>
<dbReference type="KEGG" id="csr:Cspa_c35750"/>
<evidence type="ECO:0000313" key="3">
    <source>
        <dbReference type="Proteomes" id="UP000011728"/>
    </source>
</evidence>
<dbReference type="STRING" id="36745.CLSAP_33480"/>
<dbReference type="Proteomes" id="UP000011728">
    <property type="component" value="Chromosome"/>
</dbReference>